<feature type="transmembrane region" description="Helical" evidence="2">
    <location>
        <begin position="6"/>
        <end position="26"/>
    </location>
</feature>
<feature type="transmembrane region" description="Helical" evidence="2">
    <location>
        <begin position="57"/>
        <end position="77"/>
    </location>
</feature>
<gene>
    <name evidence="3" type="ORF">J2I46_14555</name>
</gene>
<organism evidence="3 4">
    <name type="scientific">Fibrella forsythiae</name>
    <dbReference type="NCBI Taxonomy" id="2817061"/>
    <lineage>
        <taxon>Bacteria</taxon>
        <taxon>Pseudomonadati</taxon>
        <taxon>Bacteroidota</taxon>
        <taxon>Cytophagia</taxon>
        <taxon>Cytophagales</taxon>
        <taxon>Spirosomataceae</taxon>
        <taxon>Fibrella</taxon>
    </lineage>
</organism>
<evidence type="ECO:0000256" key="2">
    <source>
        <dbReference type="SAM" id="Phobius"/>
    </source>
</evidence>
<evidence type="ECO:0000313" key="3">
    <source>
        <dbReference type="EMBL" id="MBO0949814.1"/>
    </source>
</evidence>
<dbReference type="InterPro" id="IPR038330">
    <property type="entry name" value="TspO/MBR-related_sf"/>
</dbReference>
<dbReference type="EMBL" id="JAFMYW010000004">
    <property type="protein sequence ID" value="MBO0949814.1"/>
    <property type="molecule type" value="Genomic_DNA"/>
</dbReference>
<sequence length="291" mass="31110">MENTKISRIATAALVIGSIVGTYFFAGPRNKKRRTDVVPEYQDELETNLITPAGGTFATVWPVIYTGTLGLAVHQALPSQVDNPRYEKAAPWLVANYLLNGLFGVFFSRGEKEARVAANAITLGTLPTVLALHNALGVGQTPDVPQPEKTFHQATGIYAGWITVATGVATTNLLIEAGYRVSRERAVPFAIGLLGVLGAIGVTVSKKLNDPYYLLPFVAGFTGVAAKQGGRNDAVAAVAGTLALVSAGVFVRQLQAQQPQPALSEPEQAQFEAAEEAREEMDHEPYYIDLD</sequence>
<feature type="compositionally biased region" description="Low complexity" evidence="1">
    <location>
        <begin position="260"/>
        <end position="272"/>
    </location>
</feature>
<evidence type="ECO:0000313" key="4">
    <source>
        <dbReference type="Proteomes" id="UP000664628"/>
    </source>
</evidence>
<accession>A0ABS3JKR9</accession>
<feature type="transmembrane region" description="Helical" evidence="2">
    <location>
        <begin position="234"/>
        <end position="251"/>
    </location>
</feature>
<feature type="transmembrane region" description="Helical" evidence="2">
    <location>
        <begin position="187"/>
        <end position="205"/>
    </location>
</feature>
<keyword evidence="4" id="KW-1185">Reference proteome</keyword>
<dbReference type="PANTHER" id="PTHR33802">
    <property type="entry name" value="SI:CH211-161H7.5-RELATED"/>
    <property type="match status" value="1"/>
</dbReference>
<name>A0ABS3JKR9_9BACT</name>
<dbReference type="RefSeq" id="WP_207329776.1">
    <property type="nucleotide sequence ID" value="NZ_JAFMYW010000004.1"/>
</dbReference>
<keyword evidence="2" id="KW-0472">Membrane</keyword>
<reference evidence="3 4" key="1">
    <citation type="submission" date="2021-03" db="EMBL/GenBank/DDBJ databases">
        <title>Fibrella sp. HMF5405 genome sequencing and assembly.</title>
        <authorList>
            <person name="Kang H."/>
            <person name="Kim H."/>
            <person name="Bae S."/>
            <person name="Joh K."/>
        </authorList>
    </citation>
    <scope>NUCLEOTIDE SEQUENCE [LARGE SCALE GENOMIC DNA]</scope>
    <source>
        <strain evidence="3 4">HMF5405</strain>
    </source>
</reference>
<protein>
    <submittedName>
        <fullName evidence="3">Tryptophan-rich sensory protein</fullName>
    </submittedName>
</protein>
<proteinExistence type="predicted"/>
<dbReference type="Proteomes" id="UP000664628">
    <property type="component" value="Unassembled WGS sequence"/>
</dbReference>
<evidence type="ECO:0000256" key="1">
    <source>
        <dbReference type="SAM" id="MobiDB-lite"/>
    </source>
</evidence>
<comment type="caution">
    <text evidence="3">The sequence shown here is derived from an EMBL/GenBank/DDBJ whole genome shotgun (WGS) entry which is preliminary data.</text>
</comment>
<feature type="transmembrane region" description="Helical" evidence="2">
    <location>
        <begin position="89"/>
        <end position="107"/>
    </location>
</feature>
<dbReference type="Gene3D" id="1.20.1260.100">
    <property type="entry name" value="TspO/MBR protein"/>
    <property type="match status" value="1"/>
</dbReference>
<feature type="region of interest" description="Disordered" evidence="1">
    <location>
        <begin position="260"/>
        <end position="291"/>
    </location>
</feature>
<keyword evidence="2" id="KW-0812">Transmembrane</keyword>
<feature type="transmembrane region" description="Helical" evidence="2">
    <location>
        <begin position="156"/>
        <end position="175"/>
    </location>
</feature>
<keyword evidence="2" id="KW-1133">Transmembrane helix</keyword>
<feature type="compositionally biased region" description="Basic and acidic residues" evidence="1">
    <location>
        <begin position="280"/>
        <end position="291"/>
    </location>
</feature>
<dbReference type="PANTHER" id="PTHR33802:SF1">
    <property type="entry name" value="XK-RELATED PROTEIN"/>
    <property type="match status" value="1"/>
</dbReference>
<feature type="transmembrane region" description="Helical" evidence="2">
    <location>
        <begin position="116"/>
        <end position="136"/>
    </location>
</feature>